<dbReference type="InterPro" id="IPR036397">
    <property type="entry name" value="RNaseH_sf"/>
</dbReference>
<sequence>MKDQNKAGTGRIVRNRNRDLVMAFAYPAQFYTNNISEAFAALIRISWCYEENIRNIEMELDLMIVINISKGVTRPSWRLQIIIDDI</sequence>
<dbReference type="GO" id="GO:0003676">
    <property type="term" value="F:nucleic acid binding"/>
    <property type="evidence" value="ECO:0007669"/>
    <property type="project" value="InterPro"/>
</dbReference>
<evidence type="ECO:0000313" key="2">
    <source>
        <dbReference type="EMBL" id="KAK4716197.1"/>
    </source>
</evidence>
<dbReference type="PANTHER" id="PTHR47723:SF7">
    <property type="entry name" value="RNASE H FAMILY PROTEIN"/>
    <property type="match status" value="1"/>
</dbReference>
<proteinExistence type="predicted"/>
<evidence type="ECO:0000259" key="1">
    <source>
        <dbReference type="Pfam" id="PF13456"/>
    </source>
</evidence>
<keyword evidence="3" id="KW-1185">Reference proteome</keyword>
<organism evidence="2 3">
    <name type="scientific">Solanum pinnatisectum</name>
    <name type="common">tansyleaf nightshade</name>
    <dbReference type="NCBI Taxonomy" id="50273"/>
    <lineage>
        <taxon>Eukaryota</taxon>
        <taxon>Viridiplantae</taxon>
        <taxon>Streptophyta</taxon>
        <taxon>Embryophyta</taxon>
        <taxon>Tracheophyta</taxon>
        <taxon>Spermatophyta</taxon>
        <taxon>Magnoliopsida</taxon>
        <taxon>eudicotyledons</taxon>
        <taxon>Gunneridae</taxon>
        <taxon>Pentapetalae</taxon>
        <taxon>asterids</taxon>
        <taxon>lamiids</taxon>
        <taxon>Solanales</taxon>
        <taxon>Solanaceae</taxon>
        <taxon>Solanoideae</taxon>
        <taxon>Solaneae</taxon>
        <taxon>Solanum</taxon>
    </lineage>
</organism>
<protein>
    <recommendedName>
        <fullName evidence="1">RNase H type-1 domain-containing protein</fullName>
    </recommendedName>
</protein>
<dbReference type="Proteomes" id="UP001311915">
    <property type="component" value="Unassembled WGS sequence"/>
</dbReference>
<gene>
    <name evidence="2" type="ORF">R3W88_014535</name>
</gene>
<dbReference type="PANTHER" id="PTHR47723">
    <property type="entry name" value="OS05G0353850 PROTEIN"/>
    <property type="match status" value="1"/>
</dbReference>
<accession>A0AAV9KS20</accession>
<dbReference type="GO" id="GO:0004523">
    <property type="term" value="F:RNA-DNA hybrid ribonuclease activity"/>
    <property type="evidence" value="ECO:0007669"/>
    <property type="project" value="InterPro"/>
</dbReference>
<comment type="caution">
    <text evidence="2">The sequence shown here is derived from an EMBL/GenBank/DDBJ whole genome shotgun (WGS) entry which is preliminary data.</text>
</comment>
<dbReference type="SUPFAM" id="SSF53098">
    <property type="entry name" value="Ribonuclease H-like"/>
    <property type="match status" value="1"/>
</dbReference>
<dbReference type="Gene3D" id="3.30.420.10">
    <property type="entry name" value="Ribonuclease H-like superfamily/Ribonuclease H"/>
    <property type="match status" value="1"/>
</dbReference>
<dbReference type="InterPro" id="IPR053151">
    <property type="entry name" value="RNase_H-like"/>
</dbReference>
<name>A0AAV9KS20_9SOLN</name>
<dbReference type="AlphaFoldDB" id="A0AAV9KS20"/>
<dbReference type="InterPro" id="IPR002156">
    <property type="entry name" value="RNaseH_domain"/>
</dbReference>
<evidence type="ECO:0000313" key="3">
    <source>
        <dbReference type="Proteomes" id="UP001311915"/>
    </source>
</evidence>
<feature type="domain" description="RNase H type-1" evidence="1">
    <location>
        <begin position="2"/>
        <end position="86"/>
    </location>
</feature>
<dbReference type="Pfam" id="PF13456">
    <property type="entry name" value="RVT_3"/>
    <property type="match status" value="1"/>
</dbReference>
<reference evidence="2 3" key="1">
    <citation type="submission" date="2023-10" db="EMBL/GenBank/DDBJ databases">
        <title>Genome-Wide Identification Analysis in wild type Solanum Pinnatisectum Reveals Some Genes Defensing Phytophthora Infestans.</title>
        <authorList>
            <person name="Sun C."/>
        </authorList>
    </citation>
    <scope>NUCLEOTIDE SEQUENCE [LARGE SCALE GENOMIC DNA]</scope>
    <source>
        <strain evidence="2">LQN</strain>
        <tissue evidence="2">Leaf</tissue>
    </source>
</reference>
<dbReference type="InterPro" id="IPR012337">
    <property type="entry name" value="RNaseH-like_sf"/>
</dbReference>
<dbReference type="EMBL" id="JAWPEI010000009">
    <property type="protein sequence ID" value="KAK4716197.1"/>
    <property type="molecule type" value="Genomic_DNA"/>
</dbReference>